<proteinExistence type="inferred from homology"/>
<comment type="function">
    <text evidence="2 12">This enzyme scavenges exogenous and endogenous cytidine and 2'-deoxycytidine for UMP synthesis.</text>
</comment>
<keyword evidence="8 12" id="KW-0862">Zinc</keyword>
<evidence type="ECO:0000256" key="12">
    <source>
        <dbReference type="RuleBase" id="RU364006"/>
    </source>
</evidence>
<dbReference type="InterPro" id="IPR016193">
    <property type="entry name" value="Cytidine_deaminase-like"/>
</dbReference>
<dbReference type="RefSeq" id="WP_377212645.1">
    <property type="nucleotide sequence ID" value="NZ_JBHTJV010000009.1"/>
</dbReference>
<dbReference type="NCBIfam" id="TIGR01354">
    <property type="entry name" value="cyt_deam_tetra"/>
    <property type="match status" value="1"/>
</dbReference>
<evidence type="ECO:0000256" key="10">
    <source>
        <dbReference type="ARBA" id="ARBA00049252"/>
    </source>
</evidence>
<evidence type="ECO:0000256" key="3">
    <source>
        <dbReference type="ARBA" id="ARBA00006576"/>
    </source>
</evidence>
<dbReference type="Gene3D" id="3.40.140.10">
    <property type="entry name" value="Cytidine Deaminase, domain 2"/>
    <property type="match status" value="1"/>
</dbReference>
<gene>
    <name evidence="14" type="primary">cdd</name>
    <name evidence="14" type="ORF">ACFQ14_10290</name>
</gene>
<comment type="cofactor">
    <cofactor evidence="1 12">
        <name>Zn(2+)</name>
        <dbReference type="ChEBI" id="CHEBI:29105"/>
    </cofactor>
</comment>
<dbReference type="PROSITE" id="PS51747">
    <property type="entry name" value="CYT_DCMP_DEAMINASES_2"/>
    <property type="match status" value="1"/>
</dbReference>
<comment type="catalytic activity">
    <reaction evidence="11 12">
        <text>cytidine + H2O + H(+) = uridine + NH4(+)</text>
        <dbReference type="Rhea" id="RHEA:16069"/>
        <dbReference type="ChEBI" id="CHEBI:15377"/>
        <dbReference type="ChEBI" id="CHEBI:15378"/>
        <dbReference type="ChEBI" id="CHEBI:16704"/>
        <dbReference type="ChEBI" id="CHEBI:17562"/>
        <dbReference type="ChEBI" id="CHEBI:28938"/>
        <dbReference type="EC" id="3.5.4.5"/>
    </reaction>
</comment>
<evidence type="ECO:0000256" key="1">
    <source>
        <dbReference type="ARBA" id="ARBA00001947"/>
    </source>
</evidence>
<reference evidence="15" key="1">
    <citation type="journal article" date="2019" name="Int. J. Syst. Evol. Microbiol.">
        <title>The Global Catalogue of Microorganisms (GCM) 10K type strain sequencing project: providing services to taxonomists for standard genome sequencing and annotation.</title>
        <authorList>
            <consortium name="The Broad Institute Genomics Platform"/>
            <consortium name="The Broad Institute Genome Sequencing Center for Infectious Disease"/>
            <person name="Wu L."/>
            <person name="Ma J."/>
        </authorList>
    </citation>
    <scope>NUCLEOTIDE SEQUENCE [LARGE SCALE GENOMIC DNA]</scope>
    <source>
        <strain evidence="15">CCUG 60023</strain>
    </source>
</reference>
<name>A0ABW3FJ58_9HYPH</name>
<dbReference type="PROSITE" id="PS00903">
    <property type="entry name" value="CYT_DCMP_DEAMINASES_1"/>
    <property type="match status" value="1"/>
</dbReference>
<evidence type="ECO:0000259" key="13">
    <source>
        <dbReference type="PROSITE" id="PS51747"/>
    </source>
</evidence>
<keyword evidence="6 12" id="KW-0479">Metal-binding</keyword>
<evidence type="ECO:0000256" key="9">
    <source>
        <dbReference type="ARBA" id="ARBA00032005"/>
    </source>
</evidence>
<dbReference type="PANTHER" id="PTHR11644">
    <property type="entry name" value="CYTIDINE DEAMINASE"/>
    <property type="match status" value="1"/>
</dbReference>
<keyword evidence="15" id="KW-1185">Reference proteome</keyword>
<dbReference type="EC" id="3.5.4.5" evidence="4 12"/>
<dbReference type="Pfam" id="PF00383">
    <property type="entry name" value="dCMP_cyt_deam_1"/>
    <property type="match status" value="1"/>
</dbReference>
<evidence type="ECO:0000313" key="14">
    <source>
        <dbReference type="EMBL" id="MFD0916796.1"/>
    </source>
</evidence>
<comment type="catalytic activity">
    <reaction evidence="10 12">
        <text>2'-deoxycytidine + H2O + H(+) = 2'-deoxyuridine + NH4(+)</text>
        <dbReference type="Rhea" id="RHEA:13433"/>
        <dbReference type="ChEBI" id="CHEBI:15377"/>
        <dbReference type="ChEBI" id="CHEBI:15378"/>
        <dbReference type="ChEBI" id="CHEBI:15698"/>
        <dbReference type="ChEBI" id="CHEBI:16450"/>
        <dbReference type="ChEBI" id="CHEBI:28938"/>
        <dbReference type="EC" id="3.5.4.5"/>
    </reaction>
</comment>
<comment type="caution">
    <text evidence="14">The sequence shown here is derived from an EMBL/GenBank/DDBJ whole genome shotgun (WGS) entry which is preliminary data.</text>
</comment>
<evidence type="ECO:0000256" key="11">
    <source>
        <dbReference type="ARBA" id="ARBA00049558"/>
    </source>
</evidence>
<evidence type="ECO:0000256" key="4">
    <source>
        <dbReference type="ARBA" id="ARBA00012783"/>
    </source>
</evidence>
<dbReference type="InterPro" id="IPR016192">
    <property type="entry name" value="APOBEC/CMP_deaminase_Zn-bd"/>
</dbReference>
<dbReference type="EMBL" id="JBHTJV010000009">
    <property type="protein sequence ID" value="MFD0916796.1"/>
    <property type="molecule type" value="Genomic_DNA"/>
</dbReference>
<dbReference type="InterPro" id="IPR050202">
    <property type="entry name" value="Cyt/Deoxycyt_deaminase"/>
</dbReference>
<protein>
    <recommendedName>
        <fullName evidence="5 12">Cytidine deaminase</fullName>
        <ecNumber evidence="4 12">3.5.4.5</ecNumber>
    </recommendedName>
    <alternativeName>
        <fullName evidence="9 12">Cytidine aminohydrolase</fullName>
    </alternativeName>
</protein>
<accession>A0ABW3FJ58</accession>
<evidence type="ECO:0000256" key="2">
    <source>
        <dbReference type="ARBA" id="ARBA00003949"/>
    </source>
</evidence>
<feature type="domain" description="CMP/dCMP-type deaminase" evidence="13">
    <location>
        <begin position="2"/>
        <end position="129"/>
    </location>
</feature>
<dbReference type="InterPro" id="IPR002125">
    <property type="entry name" value="CMP_dCMP_dom"/>
</dbReference>
<comment type="similarity">
    <text evidence="3 12">Belongs to the cytidine and deoxycytidylate deaminase family.</text>
</comment>
<evidence type="ECO:0000256" key="8">
    <source>
        <dbReference type="ARBA" id="ARBA00022833"/>
    </source>
</evidence>
<evidence type="ECO:0000313" key="15">
    <source>
        <dbReference type="Proteomes" id="UP001597101"/>
    </source>
</evidence>
<dbReference type="GO" id="GO:0004126">
    <property type="term" value="F:cytidine deaminase activity"/>
    <property type="evidence" value="ECO:0007669"/>
    <property type="project" value="UniProtKB-EC"/>
</dbReference>
<dbReference type="InterPro" id="IPR006262">
    <property type="entry name" value="Cyt_deam_tetra"/>
</dbReference>
<sequence>MSSNADLFNAAKAAMANTYSPYSKFPVGAAIRSASGVIYAGCNIENASFPEGWCAETSAIAHMVTAGEREISEILVMAEKADRATPCGGCRQRIAEFAKGDTPVHLCDSQGVVETLTIAELLPASFDLEA</sequence>
<dbReference type="Proteomes" id="UP001597101">
    <property type="component" value="Unassembled WGS sequence"/>
</dbReference>
<organism evidence="14 15">
    <name type="scientific">Pseudahrensia aquimaris</name>
    <dbReference type="NCBI Taxonomy" id="744461"/>
    <lineage>
        <taxon>Bacteria</taxon>
        <taxon>Pseudomonadati</taxon>
        <taxon>Pseudomonadota</taxon>
        <taxon>Alphaproteobacteria</taxon>
        <taxon>Hyphomicrobiales</taxon>
        <taxon>Ahrensiaceae</taxon>
        <taxon>Pseudahrensia</taxon>
    </lineage>
</organism>
<dbReference type="CDD" id="cd01283">
    <property type="entry name" value="cytidine_deaminase"/>
    <property type="match status" value="1"/>
</dbReference>
<dbReference type="PANTHER" id="PTHR11644:SF2">
    <property type="entry name" value="CYTIDINE DEAMINASE"/>
    <property type="match status" value="1"/>
</dbReference>
<dbReference type="SUPFAM" id="SSF53927">
    <property type="entry name" value="Cytidine deaminase-like"/>
    <property type="match status" value="1"/>
</dbReference>
<evidence type="ECO:0000256" key="5">
    <source>
        <dbReference type="ARBA" id="ARBA00018266"/>
    </source>
</evidence>
<evidence type="ECO:0000256" key="7">
    <source>
        <dbReference type="ARBA" id="ARBA00022801"/>
    </source>
</evidence>
<keyword evidence="7 12" id="KW-0378">Hydrolase</keyword>
<evidence type="ECO:0000256" key="6">
    <source>
        <dbReference type="ARBA" id="ARBA00022723"/>
    </source>
</evidence>
<dbReference type="NCBIfam" id="NF004064">
    <property type="entry name" value="PRK05578.1"/>
    <property type="match status" value="1"/>
</dbReference>